<evidence type="ECO:0000259" key="2">
    <source>
        <dbReference type="Pfam" id="PF07589"/>
    </source>
</evidence>
<feature type="chain" id="PRO_5046825564" evidence="1">
    <location>
        <begin position="29"/>
        <end position="224"/>
    </location>
</feature>
<evidence type="ECO:0000313" key="3">
    <source>
        <dbReference type="EMBL" id="MDJ1179720.1"/>
    </source>
</evidence>
<protein>
    <submittedName>
        <fullName evidence="3">PEP-CTERM sorting domain-containing protein</fullName>
    </submittedName>
</protein>
<evidence type="ECO:0000256" key="1">
    <source>
        <dbReference type="SAM" id="SignalP"/>
    </source>
</evidence>
<dbReference type="EMBL" id="JAQPOK010000090">
    <property type="protein sequence ID" value="MDJ1179720.1"/>
    <property type="molecule type" value="Genomic_DNA"/>
</dbReference>
<gene>
    <name evidence="3" type="ORF">PJF56_12680</name>
</gene>
<proteinExistence type="predicted"/>
<feature type="domain" description="Ice-binding protein C-terminal" evidence="2">
    <location>
        <begin position="196"/>
        <end position="213"/>
    </location>
</feature>
<sequence>MVTTWQKLSIACAGATVSALMMSQASHAAVMFFTDVNDFDTVTETTLVEDFEDFTQKDRRIPSFVNNNNTYTGLAGGSVPNVWVSSPGYRNFGVPITESSILTANGDEDFTVEFGTPMEALGFDTYLNAFGPATIQVFGSGGLLDSFVLQHDPTQVGFFGVLADEDITSMRWTTVNGGTINTGIDNIVQGTGIQQSVPEPSSVISLLALGALGTISQGIKRKKQ</sequence>
<keyword evidence="4" id="KW-1185">Reference proteome</keyword>
<name>A0ABT7BKX9_9CYAN</name>
<evidence type="ECO:0000313" key="4">
    <source>
        <dbReference type="Proteomes" id="UP001231370"/>
    </source>
</evidence>
<comment type="caution">
    <text evidence="3">The sequence shown here is derived from an EMBL/GenBank/DDBJ whole genome shotgun (WGS) entry which is preliminary data.</text>
</comment>
<accession>A0ABT7BKX9</accession>
<dbReference type="InterPro" id="IPR013424">
    <property type="entry name" value="Ice-binding_C"/>
</dbReference>
<dbReference type="Proteomes" id="UP001231370">
    <property type="component" value="Unassembled WGS sequence"/>
</dbReference>
<dbReference type="NCBIfam" id="TIGR02595">
    <property type="entry name" value="PEP_CTERM"/>
    <property type="match status" value="1"/>
</dbReference>
<dbReference type="RefSeq" id="WP_283763024.1">
    <property type="nucleotide sequence ID" value="NZ_JAQPOK010000090.1"/>
</dbReference>
<dbReference type="Pfam" id="PF07589">
    <property type="entry name" value="PEP-CTERM"/>
    <property type="match status" value="1"/>
</dbReference>
<feature type="signal peptide" evidence="1">
    <location>
        <begin position="1"/>
        <end position="28"/>
    </location>
</feature>
<reference evidence="3 4" key="1">
    <citation type="submission" date="2023-01" db="EMBL/GenBank/DDBJ databases">
        <title>Novel diversity within Roseofilum (Cyanobacteria; Desertifilaceae) from marine benthic mats with descriptions of four novel species.</title>
        <authorList>
            <person name="Wang Y."/>
            <person name="Berthold D.E."/>
            <person name="Hu J."/>
            <person name="Lefler F.W."/>
            <person name="Laughinghouse H.D. IV."/>
        </authorList>
    </citation>
    <scope>NUCLEOTIDE SEQUENCE [LARGE SCALE GENOMIC DNA]</scope>
    <source>
        <strain evidence="3 4">BLCC-M91</strain>
    </source>
</reference>
<keyword evidence="1" id="KW-0732">Signal</keyword>
<organism evidence="3 4">
    <name type="scientific">Roseofilum halophilum BLCC-M91</name>
    <dbReference type="NCBI Taxonomy" id="3022259"/>
    <lineage>
        <taxon>Bacteria</taxon>
        <taxon>Bacillati</taxon>
        <taxon>Cyanobacteriota</taxon>
        <taxon>Cyanophyceae</taxon>
        <taxon>Desertifilales</taxon>
        <taxon>Desertifilaceae</taxon>
        <taxon>Roseofilum</taxon>
        <taxon>Roseofilum halophilum</taxon>
    </lineage>
</organism>